<feature type="transmembrane region" description="Helical" evidence="7">
    <location>
        <begin position="245"/>
        <end position="263"/>
    </location>
</feature>
<evidence type="ECO:0000256" key="7">
    <source>
        <dbReference type="SAM" id="Phobius"/>
    </source>
</evidence>
<proteinExistence type="predicted"/>
<feature type="transmembrane region" description="Helical" evidence="7">
    <location>
        <begin position="365"/>
        <end position="383"/>
    </location>
</feature>
<dbReference type="SUPFAM" id="SSF103473">
    <property type="entry name" value="MFS general substrate transporter"/>
    <property type="match status" value="1"/>
</dbReference>
<dbReference type="Proteomes" id="UP000681526">
    <property type="component" value="Unassembled WGS sequence"/>
</dbReference>
<dbReference type="Gene3D" id="1.20.1250.20">
    <property type="entry name" value="MFS general substrate transporter like domains"/>
    <property type="match status" value="2"/>
</dbReference>
<keyword evidence="2" id="KW-0813">Transport</keyword>
<evidence type="ECO:0000256" key="5">
    <source>
        <dbReference type="ARBA" id="ARBA00022989"/>
    </source>
</evidence>
<sequence length="398" mass="42239">MKGLFNRSNRGGIVLLGVILLLVEFVRGAVAASFIPIYGEKMLGLSLDIVGTAITAHFLTDTALKMVIGWLLDRFSTRTIVHAGLLVSLAGVALMQVADVPWLFILSAALFGIGISPIWIVCLMKVTEDKRATQMGLLYTIWFIGIGSGPIVCNLLLDHAPAAAGRLIALVTALSWGLSLFISNRRERMIETIPLTRQVALLREKLSRMRALLPGMILQTAGAGMLLPVLPAFAEKELSVSSSTYSLILLAAGGLTVLGLMPMGRLSDRVGHKRAFLSAGFCTFSALLLVLSTAPPFWECLLIAGALGISYSAVLPAWNALLASYLPQSHQGLGWGIFSTLEGIGIMIGPAAGGIIASLGTEADVVWTSAVLFGLIGLFYLLYPLRPAEPAGRVSAGK</sequence>
<dbReference type="PRINTS" id="PR01035">
    <property type="entry name" value="TCRTETA"/>
</dbReference>
<keyword evidence="6 7" id="KW-0472">Membrane</keyword>
<keyword evidence="10" id="KW-1185">Reference proteome</keyword>
<feature type="transmembrane region" description="Helical" evidence="7">
    <location>
        <begin position="80"/>
        <end position="98"/>
    </location>
</feature>
<feature type="transmembrane region" description="Helical" evidence="7">
    <location>
        <begin position="333"/>
        <end position="359"/>
    </location>
</feature>
<feature type="transmembrane region" description="Helical" evidence="7">
    <location>
        <begin position="163"/>
        <end position="182"/>
    </location>
</feature>
<protein>
    <submittedName>
        <fullName evidence="9">Transporter, major facilitator family protein, Putative glycolipid permease</fullName>
    </submittedName>
</protein>
<dbReference type="CDD" id="cd17325">
    <property type="entry name" value="MFS_MdtG_SLC18_like"/>
    <property type="match status" value="1"/>
</dbReference>
<comment type="caution">
    <text evidence="9">The sequence shown here is derived from an EMBL/GenBank/DDBJ whole genome shotgun (WGS) entry which is preliminary data.</text>
</comment>
<dbReference type="EMBL" id="CAJRAY010000002">
    <property type="protein sequence ID" value="CAG5076546.1"/>
    <property type="molecule type" value="Genomic_DNA"/>
</dbReference>
<keyword evidence="5 7" id="KW-1133">Transmembrane helix</keyword>
<evidence type="ECO:0000313" key="9">
    <source>
        <dbReference type="EMBL" id="CAG5076546.1"/>
    </source>
</evidence>
<feature type="transmembrane region" description="Helical" evidence="7">
    <location>
        <begin position="136"/>
        <end position="157"/>
    </location>
</feature>
<keyword evidence="3" id="KW-1003">Cell membrane</keyword>
<evidence type="ECO:0000256" key="3">
    <source>
        <dbReference type="ARBA" id="ARBA00022475"/>
    </source>
</evidence>
<dbReference type="InterPro" id="IPR001958">
    <property type="entry name" value="Tet-R_TetA/multi-R_MdtG-like"/>
</dbReference>
<reference evidence="9 10" key="1">
    <citation type="submission" date="2021-04" db="EMBL/GenBank/DDBJ databases">
        <authorList>
            <person name="Rakotoarivonina H."/>
        </authorList>
    </citation>
    <scope>NUCLEOTIDE SEQUENCE [LARGE SCALE GENOMIC DNA]</scope>
    <source>
        <strain evidence="9 10">XE</strain>
    </source>
</reference>
<dbReference type="InterPro" id="IPR050171">
    <property type="entry name" value="MFS_Transporters"/>
</dbReference>
<gene>
    <name evidence="9" type="primary">txxe382-ltaA</name>
    <name evidence="9" type="ORF">TXXE_00680</name>
</gene>
<dbReference type="PANTHER" id="PTHR23517:SF3">
    <property type="entry name" value="INTEGRAL MEMBRANE TRANSPORT PROTEIN"/>
    <property type="match status" value="1"/>
</dbReference>
<accession>A0ABM8UZD1</accession>
<dbReference type="PANTHER" id="PTHR23517">
    <property type="entry name" value="RESISTANCE PROTEIN MDTM, PUTATIVE-RELATED-RELATED"/>
    <property type="match status" value="1"/>
</dbReference>
<feature type="transmembrane region" description="Helical" evidence="7">
    <location>
        <begin position="104"/>
        <end position="124"/>
    </location>
</feature>
<evidence type="ECO:0000256" key="1">
    <source>
        <dbReference type="ARBA" id="ARBA00004651"/>
    </source>
</evidence>
<dbReference type="PROSITE" id="PS50850">
    <property type="entry name" value="MFS"/>
    <property type="match status" value="2"/>
</dbReference>
<evidence type="ECO:0000256" key="6">
    <source>
        <dbReference type="ARBA" id="ARBA00023136"/>
    </source>
</evidence>
<organism evidence="9 10">
    <name type="scientific">Thermobacillus xylanilyticus</name>
    <dbReference type="NCBI Taxonomy" id="76633"/>
    <lineage>
        <taxon>Bacteria</taxon>
        <taxon>Bacillati</taxon>
        <taxon>Bacillota</taxon>
        <taxon>Bacilli</taxon>
        <taxon>Bacillales</taxon>
        <taxon>Paenibacillaceae</taxon>
        <taxon>Thermobacillus</taxon>
    </lineage>
</organism>
<dbReference type="Pfam" id="PF07690">
    <property type="entry name" value="MFS_1"/>
    <property type="match status" value="2"/>
</dbReference>
<evidence type="ECO:0000256" key="2">
    <source>
        <dbReference type="ARBA" id="ARBA00022448"/>
    </source>
</evidence>
<feature type="domain" description="Major facilitator superfamily (MFS) profile" evidence="8">
    <location>
        <begin position="208"/>
        <end position="398"/>
    </location>
</feature>
<feature type="transmembrane region" description="Helical" evidence="7">
    <location>
        <begin position="211"/>
        <end position="233"/>
    </location>
</feature>
<keyword evidence="4 7" id="KW-0812">Transmembrane</keyword>
<name>A0ABM8UZD1_THEXY</name>
<dbReference type="InterPro" id="IPR011701">
    <property type="entry name" value="MFS"/>
</dbReference>
<evidence type="ECO:0000256" key="4">
    <source>
        <dbReference type="ARBA" id="ARBA00022692"/>
    </source>
</evidence>
<evidence type="ECO:0000259" key="8">
    <source>
        <dbReference type="PROSITE" id="PS50850"/>
    </source>
</evidence>
<evidence type="ECO:0000313" key="10">
    <source>
        <dbReference type="Proteomes" id="UP000681526"/>
    </source>
</evidence>
<dbReference type="RefSeq" id="WP_213483058.1">
    <property type="nucleotide sequence ID" value="NZ_CAJRAY010000002.1"/>
</dbReference>
<feature type="transmembrane region" description="Helical" evidence="7">
    <location>
        <begin position="275"/>
        <end position="295"/>
    </location>
</feature>
<feature type="domain" description="Major facilitator superfamily (MFS) profile" evidence="8">
    <location>
        <begin position="1"/>
        <end position="187"/>
    </location>
</feature>
<comment type="subcellular location">
    <subcellularLocation>
        <location evidence="1">Cell membrane</location>
        <topology evidence="1">Multi-pass membrane protein</topology>
    </subcellularLocation>
</comment>
<dbReference type="InterPro" id="IPR036259">
    <property type="entry name" value="MFS_trans_sf"/>
</dbReference>
<dbReference type="InterPro" id="IPR020846">
    <property type="entry name" value="MFS_dom"/>
</dbReference>
<feature type="transmembrane region" description="Helical" evidence="7">
    <location>
        <begin position="301"/>
        <end position="321"/>
    </location>
</feature>